<comment type="caution">
    <text evidence="6">The sequence shown here is derived from an EMBL/GenBank/DDBJ whole genome shotgun (WGS) entry which is preliminary data.</text>
</comment>
<keyword evidence="4" id="KW-0175">Coiled coil</keyword>
<feature type="active site" description="Proton acceptor" evidence="2">
    <location>
        <position position="112"/>
    </location>
</feature>
<keyword evidence="3" id="KW-0547">Nucleotide-binding</keyword>
<dbReference type="SUPFAM" id="SSF52540">
    <property type="entry name" value="P-loop containing nucleoside triphosphate hydrolases"/>
    <property type="match status" value="1"/>
</dbReference>
<dbReference type="GO" id="GO:0019136">
    <property type="term" value="F:deoxynucleoside kinase activity"/>
    <property type="evidence" value="ECO:0007669"/>
    <property type="project" value="InterPro"/>
</dbReference>
<feature type="binding site" evidence="3">
    <location>
        <begin position="171"/>
        <end position="175"/>
    </location>
    <ligand>
        <name>ATP</name>
        <dbReference type="ChEBI" id="CHEBI:30616"/>
    </ligand>
</feature>
<dbReference type="Gene3D" id="3.40.50.300">
    <property type="entry name" value="P-loop containing nucleotide triphosphate hydrolases"/>
    <property type="match status" value="1"/>
</dbReference>
<dbReference type="AlphaFoldDB" id="A0AAW2HPP8"/>
<dbReference type="PIRSF" id="PIRSF000705">
    <property type="entry name" value="DNK"/>
    <property type="match status" value="1"/>
</dbReference>
<dbReference type="PANTHER" id="PTHR10513:SF24">
    <property type="entry name" value="THYMIDINE KINASE 2, MITOCHONDRIAL"/>
    <property type="match status" value="1"/>
</dbReference>
<evidence type="ECO:0000256" key="1">
    <source>
        <dbReference type="ARBA" id="ARBA00007420"/>
    </source>
</evidence>
<dbReference type="InterPro" id="IPR031314">
    <property type="entry name" value="DNK_dom"/>
</dbReference>
<evidence type="ECO:0000256" key="4">
    <source>
        <dbReference type="SAM" id="Coils"/>
    </source>
</evidence>
<feature type="domain" description="Deoxynucleoside kinase" evidence="5">
    <location>
        <begin position="32"/>
        <end position="235"/>
    </location>
</feature>
<comment type="similarity">
    <text evidence="1">Belongs to the DCK/DGK family.</text>
</comment>
<reference evidence="6" key="1">
    <citation type="journal article" date="2024" name="Gigascience">
        <title>Chromosome-level genome of the poultry shaft louse Menopon gallinae provides insight into the host-switching and adaptive evolution of parasitic lice.</title>
        <authorList>
            <person name="Xu Y."/>
            <person name="Ma L."/>
            <person name="Liu S."/>
            <person name="Liang Y."/>
            <person name="Liu Q."/>
            <person name="He Z."/>
            <person name="Tian L."/>
            <person name="Duan Y."/>
            <person name="Cai W."/>
            <person name="Li H."/>
            <person name="Song F."/>
        </authorList>
    </citation>
    <scope>NUCLEOTIDE SEQUENCE</scope>
    <source>
        <strain evidence="6">Cailab_2023a</strain>
    </source>
</reference>
<feature type="binding site" evidence="3">
    <location>
        <begin position="36"/>
        <end position="44"/>
    </location>
    <ligand>
        <name>ATP</name>
        <dbReference type="ChEBI" id="CHEBI:30616"/>
    </ligand>
</feature>
<feature type="coiled-coil region" evidence="4">
    <location>
        <begin position="213"/>
        <end position="240"/>
    </location>
</feature>
<evidence type="ECO:0000256" key="2">
    <source>
        <dbReference type="PIRSR" id="PIRSR000705-1"/>
    </source>
</evidence>
<dbReference type="InterPro" id="IPR027417">
    <property type="entry name" value="P-loop_NTPase"/>
</dbReference>
<dbReference type="EMBL" id="JARGDH010000004">
    <property type="protein sequence ID" value="KAL0271809.1"/>
    <property type="molecule type" value="Genomic_DNA"/>
</dbReference>
<evidence type="ECO:0000313" key="6">
    <source>
        <dbReference type="EMBL" id="KAL0271809.1"/>
    </source>
</evidence>
<dbReference type="FunFam" id="3.40.50.300:FF:001571">
    <property type="entry name" value="Deoxynucleoside kinase"/>
    <property type="match status" value="1"/>
</dbReference>
<accession>A0AAW2HPP8</accession>
<dbReference type="CDD" id="cd01673">
    <property type="entry name" value="dNK"/>
    <property type="match status" value="1"/>
</dbReference>
<evidence type="ECO:0000259" key="5">
    <source>
        <dbReference type="Pfam" id="PF01712"/>
    </source>
</evidence>
<keyword evidence="3" id="KW-0067">ATP-binding</keyword>
<protein>
    <recommendedName>
        <fullName evidence="5">Deoxynucleoside kinase domain-containing protein</fullName>
    </recommendedName>
</protein>
<dbReference type="InterPro" id="IPR050566">
    <property type="entry name" value="Deoxyribonucleoside_kinase"/>
</dbReference>
<proteinExistence type="inferred from homology"/>
<name>A0AAW2HPP8_9NEOP</name>
<dbReference type="GO" id="GO:0005524">
    <property type="term" value="F:ATP binding"/>
    <property type="evidence" value="ECO:0007669"/>
    <property type="project" value="UniProtKB-KW"/>
</dbReference>
<organism evidence="6">
    <name type="scientific">Menopon gallinae</name>
    <name type="common">poultry shaft louse</name>
    <dbReference type="NCBI Taxonomy" id="328185"/>
    <lineage>
        <taxon>Eukaryota</taxon>
        <taxon>Metazoa</taxon>
        <taxon>Ecdysozoa</taxon>
        <taxon>Arthropoda</taxon>
        <taxon>Hexapoda</taxon>
        <taxon>Insecta</taxon>
        <taxon>Pterygota</taxon>
        <taxon>Neoptera</taxon>
        <taxon>Paraneoptera</taxon>
        <taxon>Psocodea</taxon>
        <taxon>Troctomorpha</taxon>
        <taxon>Phthiraptera</taxon>
        <taxon>Amblycera</taxon>
        <taxon>Menoponidae</taxon>
        <taxon>Menopon</taxon>
    </lineage>
</organism>
<dbReference type="PANTHER" id="PTHR10513">
    <property type="entry name" value="DEOXYNUCLEOSIDE KINASE"/>
    <property type="match status" value="1"/>
</dbReference>
<gene>
    <name evidence="6" type="ORF">PYX00_008793</name>
</gene>
<sequence length="242" mass="28901">MFLFKKFNFNKPKQITALIRRVHETTKKPFTIIVEGNIGSGKTTFINHFKSNKDILTLTEPVEEWKNLKGYNLLHLMYNDINKWAFTFQTYVQLTMTRLHEMETLKPVKMIERSIYSARYCFIENLHREGVLPPAQVVVLDEWFKWLISREKLKCDLIVYLRTSPEVAYERIKARKCEEEKNLMIEFVSKLHQCHEDWLYLNETFTCPAPVLILDANKNLQKIKEEYEVFQNEVDVKLRTLC</sequence>
<dbReference type="Pfam" id="PF01712">
    <property type="entry name" value="dNK"/>
    <property type="match status" value="1"/>
</dbReference>
<evidence type="ECO:0000256" key="3">
    <source>
        <dbReference type="PIRSR" id="PIRSR000705-3"/>
    </source>
</evidence>
<dbReference type="InterPro" id="IPR002624">
    <property type="entry name" value="DCK/DGK"/>
</dbReference>
<dbReference type="GO" id="GO:0005739">
    <property type="term" value="C:mitochondrion"/>
    <property type="evidence" value="ECO:0007669"/>
    <property type="project" value="TreeGrafter"/>
</dbReference>